<gene>
    <name evidence="1" type="ORF">RISW2_13860</name>
</gene>
<dbReference type="RefSeq" id="WP_043773699.1">
    <property type="nucleotide sequence ID" value="NZ_JAME01000033.1"/>
</dbReference>
<reference evidence="1 2" key="1">
    <citation type="submission" date="2014-01" db="EMBL/GenBank/DDBJ databases">
        <title>Roseivivax isoporae LMG 25204 Genome Sequencing.</title>
        <authorList>
            <person name="Lai Q."/>
            <person name="Li G."/>
            <person name="Shao Z."/>
        </authorList>
    </citation>
    <scope>NUCLEOTIDE SEQUENCE [LARGE SCALE GENOMIC DNA]</scope>
    <source>
        <strain evidence="1 2">LMG 25204</strain>
    </source>
</reference>
<organism evidence="1 2">
    <name type="scientific">Roseivivax isoporae LMG 25204</name>
    <dbReference type="NCBI Taxonomy" id="1449351"/>
    <lineage>
        <taxon>Bacteria</taxon>
        <taxon>Pseudomonadati</taxon>
        <taxon>Pseudomonadota</taxon>
        <taxon>Alphaproteobacteria</taxon>
        <taxon>Rhodobacterales</taxon>
        <taxon>Roseobacteraceae</taxon>
        <taxon>Roseivivax</taxon>
    </lineage>
</organism>
<dbReference type="OrthoDB" id="9867383at2"/>
<evidence type="ECO:0000313" key="2">
    <source>
        <dbReference type="Proteomes" id="UP000023430"/>
    </source>
</evidence>
<accession>X7F5X4</accession>
<dbReference type="AlphaFoldDB" id="X7F5X4"/>
<sequence length="127" mass="14451">MTKTGQISDPGFNTITHKKGSKAYHLYVTYTDDGPRYDAVCVDAEQDEFEIDFDDGCASLNTAKLSYLMLRPEQLHAIAELVEEAEAHFEEWSESDMGRDFKAAEDAGETTRFHNKYKDVMDIRSEV</sequence>
<evidence type="ECO:0000313" key="1">
    <source>
        <dbReference type="EMBL" id="ETX27459.1"/>
    </source>
</evidence>
<protein>
    <submittedName>
        <fullName evidence="1">Uncharacterized protein</fullName>
    </submittedName>
</protein>
<keyword evidence="2" id="KW-1185">Reference proteome</keyword>
<proteinExistence type="predicted"/>
<comment type="caution">
    <text evidence="1">The sequence shown here is derived from an EMBL/GenBank/DDBJ whole genome shotgun (WGS) entry which is preliminary data.</text>
</comment>
<name>X7F5X4_9RHOB</name>
<dbReference type="EMBL" id="JAME01000033">
    <property type="protein sequence ID" value="ETX27459.1"/>
    <property type="molecule type" value="Genomic_DNA"/>
</dbReference>
<dbReference type="Proteomes" id="UP000023430">
    <property type="component" value="Unassembled WGS sequence"/>
</dbReference>